<dbReference type="InterPro" id="IPR019410">
    <property type="entry name" value="Methyltransf_16"/>
</dbReference>
<reference evidence="1 2" key="1">
    <citation type="submission" date="2020-04" db="EMBL/GenBank/DDBJ databases">
        <title>Perkinsus olseni comparative genomics.</title>
        <authorList>
            <person name="Bogema D.R."/>
        </authorList>
    </citation>
    <scope>NUCLEOTIDE SEQUENCE [LARGE SCALE GENOMIC DNA]</scope>
    <source>
        <strain evidence="1">ATCC PRA-31</strain>
    </source>
</reference>
<evidence type="ECO:0000313" key="1">
    <source>
        <dbReference type="EMBL" id="KAF4669264.1"/>
    </source>
</evidence>
<dbReference type="Gene3D" id="3.40.50.150">
    <property type="entry name" value="Vaccinia Virus protein VP39"/>
    <property type="match status" value="1"/>
</dbReference>
<accession>A0A7J6MCL9</accession>
<dbReference type="SUPFAM" id="SSF53335">
    <property type="entry name" value="S-adenosyl-L-methionine-dependent methyltransferases"/>
    <property type="match status" value="1"/>
</dbReference>
<organism evidence="1 2">
    <name type="scientific">Perkinsus olseni</name>
    <name type="common">Perkinsus atlanticus</name>
    <dbReference type="NCBI Taxonomy" id="32597"/>
    <lineage>
        <taxon>Eukaryota</taxon>
        <taxon>Sar</taxon>
        <taxon>Alveolata</taxon>
        <taxon>Perkinsozoa</taxon>
        <taxon>Perkinsea</taxon>
        <taxon>Perkinsida</taxon>
        <taxon>Perkinsidae</taxon>
        <taxon>Perkinsus</taxon>
    </lineage>
</organism>
<dbReference type="EMBL" id="JABANN010000143">
    <property type="protein sequence ID" value="KAF4669264.1"/>
    <property type="molecule type" value="Genomic_DNA"/>
</dbReference>
<gene>
    <name evidence="1" type="ORF">FOL46_001524</name>
</gene>
<evidence type="ECO:0000313" key="2">
    <source>
        <dbReference type="Proteomes" id="UP000572268"/>
    </source>
</evidence>
<dbReference type="PANTHER" id="PTHR14614">
    <property type="entry name" value="HEPATOCELLULAR CARCINOMA-ASSOCIATED ANTIGEN"/>
    <property type="match status" value="1"/>
</dbReference>
<sequence length="635" mass="69603">MAKSPEKSAVHSCFCCFPRGRSSPAVPEGSNGGSIIWHGGLPYRIEDDVMEGKNAQYKYVETEVKLTEEVSLKVMEQPDRPSIAAVLWPSGRLLARAIIEGRVPLPSRGRVIEIGAGVGLPSLAAAKKYPELDVTVTDRPEVRGLISANIEANGLQGHARAEAFDWSNRAHHGKIRAQKWDVVLAADVVYFEEQDPLLYALSAVAEDRPETLIGGQILDGGSGLRAIGDTVSKMERRWELLIDIIVVLVKGKYLILPAIEAFPLYILDISSNRRSSSIGKALGRFANVHPLEFMRIHVVVCLVTVLFAAVNAEDRYCYDTSRYKLCALVNSAKKQHLLNFKVEPASSKRPRIRFATGNLSFRSQREGRCWVPRGPVTDAHEEMFSGVREITKLSWMLLKNIKVCPIRDGISIVDAAKRTHRRLVLKNVRSGAEEKHRLEDASRPLLANRKRKSPAGFGAHITEPQSCGRREDALSSGNPGRLSRAMPSGRFCNADWVRGLTRMMVDLSSHGEIVKATFMFFLNDTLPGTGLKGTYFTRSLPLSSSPLVPGRPGLSLWSVERSLVDSGDLGGNDKILEAVGKEASIPLLDTTNLHILSDENSGSIGAFLGSGDALGTPALWVPLARTACSIVHHYL</sequence>
<name>A0A7J6MCL9_PEROL</name>
<protein>
    <submittedName>
        <fullName evidence="1">Uncharacterized protein</fullName>
    </submittedName>
</protein>
<dbReference type="AlphaFoldDB" id="A0A7J6MCL9"/>
<proteinExistence type="predicted"/>
<dbReference type="Proteomes" id="UP000572268">
    <property type="component" value="Unassembled WGS sequence"/>
</dbReference>
<dbReference type="Pfam" id="PF10294">
    <property type="entry name" value="Methyltransf_16"/>
    <property type="match status" value="1"/>
</dbReference>
<comment type="caution">
    <text evidence="1">The sequence shown here is derived from an EMBL/GenBank/DDBJ whole genome shotgun (WGS) entry which is preliminary data.</text>
</comment>
<dbReference type="InterPro" id="IPR029063">
    <property type="entry name" value="SAM-dependent_MTases_sf"/>
</dbReference>